<dbReference type="GO" id="GO:0003677">
    <property type="term" value="F:DNA binding"/>
    <property type="evidence" value="ECO:0007669"/>
    <property type="project" value="UniProtKB-KW"/>
</dbReference>
<gene>
    <name evidence="2" type="ORF">LEP1GSC188_3398</name>
</gene>
<dbReference type="InterPro" id="IPR001387">
    <property type="entry name" value="Cro/C1-type_HTH"/>
</dbReference>
<dbReference type="Proteomes" id="UP000011770">
    <property type="component" value="Unassembled WGS sequence"/>
</dbReference>
<evidence type="ECO:0000313" key="3">
    <source>
        <dbReference type="Proteomes" id="UP000011770"/>
    </source>
</evidence>
<proteinExistence type="predicted"/>
<dbReference type="EMBL" id="AHOR02000026">
    <property type="protein sequence ID" value="EMF82240.1"/>
    <property type="molecule type" value="Genomic_DNA"/>
</dbReference>
<feature type="domain" description="HTH cro/C1-type" evidence="1">
    <location>
        <begin position="4"/>
        <end position="49"/>
    </location>
</feature>
<name>M3H0H6_9LEPT</name>
<dbReference type="Gene3D" id="1.10.260.40">
    <property type="entry name" value="lambda repressor-like DNA-binding domains"/>
    <property type="match status" value="1"/>
</dbReference>
<accession>M3H0H6</accession>
<dbReference type="InterPro" id="IPR010982">
    <property type="entry name" value="Lambda_DNA-bd_dom_sf"/>
</dbReference>
<comment type="caution">
    <text evidence="2">The sequence shown here is derived from an EMBL/GenBank/DDBJ whole genome shotgun (WGS) entry which is preliminary data.</text>
</comment>
<organism evidence="2 3">
    <name type="scientific">Leptospira weilii serovar Topaz str. LT2116</name>
    <dbReference type="NCBI Taxonomy" id="1088540"/>
    <lineage>
        <taxon>Bacteria</taxon>
        <taxon>Pseudomonadati</taxon>
        <taxon>Spirochaetota</taxon>
        <taxon>Spirochaetia</taxon>
        <taxon>Leptospirales</taxon>
        <taxon>Leptospiraceae</taxon>
        <taxon>Leptospira</taxon>
    </lineage>
</organism>
<sequence>MKDKLEKLLEALSMTKSEFADEFGIHRSTLSEMYSGRVTRLPDAVISRLIIEKDLNATWWHTGIGPILKPFEEQSKEATKSLALIGKMNRRPKFKKLIDLLSGIDEEYFEQIETILKTFRKQS</sequence>
<reference evidence="2 3" key="1">
    <citation type="submission" date="2013-01" db="EMBL/GenBank/DDBJ databases">
        <authorList>
            <person name="Harkins D.M."/>
            <person name="Durkin A.S."/>
            <person name="Brinkac L.M."/>
            <person name="Haft D.H."/>
            <person name="Selengut J.D."/>
            <person name="Sanka R."/>
            <person name="DePew J."/>
            <person name="Purushe J."/>
            <person name="Tulsiani S.M."/>
            <person name="Graham G.C."/>
            <person name="Burns M.-A."/>
            <person name="Dohnt M.F."/>
            <person name="Smythe L.D."/>
            <person name="McKay D.B."/>
            <person name="Craig S.B."/>
            <person name="Vinetz J.M."/>
            <person name="Sutton G.G."/>
            <person name="Nierman W.C."/>
            <person name="Fouts D.E."/>
        </authorList>
    </citation>
    <scope>NUCLEOTIDE SEQUENCE [LARGE SCALE GENOMIC DNA]</scope>
    <source>
        <strain evidence="2 3">LT2116</strain>
    </source>
</reference>
<dbReference type="AlphaFoldDB" id="M3H0H6"/>
<keyword evidence="2" id="KW-0238">DNA-binding</keyword>
<evidence type="ECO:0000313" key="2">
    <source>
        <dbReference type="EMBL" id="EMF82240.1"/>
    </source>
</evidence>
<protein>
    <submittedName>
        <fullName evidence="2">Cro/C1-type HTH DNA-binding domain protein</fullName>
    </submittedName>
</protein>
<dbReference type="Pfam" id="PF13443">
    <property type="entry name" value="HTH_26"/>
    <property type="match status" value="1"/>
</dbReference>
<dbReference type="SUPFAM" id="SSF47413">
    <property type="entry name" value="lambda repressor-like DNA-binding domains"/>
    <property type="match status" value="1"/>
</dbReference>
<evidence type="ECO:0000259" key="1">
    <source>
        <dbReference type="Pfam" id="PF13443"/>
    </source>
</evidence>